<evidence type="ECO:0000313" key="2">
    <source>
        <dbReference type="Proteomes" id="UP000308600"/>
    </source>
</evidence>
<accession>A0ACD3BE50</accession>
<reference evidence="1 2" key="1">
    <citation type="journal article" date="2019" name="Nat. Ecol. Evol.">
        <title>Megaphylogeny resolves global patterns of mushroom evolution.</title>
        <authorList>
            <person name="Varga T."/>
            <person name="Krizsan K."/>
            <person name="Foldi C."/>
            <person name="Dima B."/>
            <person name="Sanchez-Garcia M."/>
            <person name="Sanchez-Ramirez S."/>
            <person name="Szollosi G.J."/>
            <person name="Szarkandi J.G."/>
            <person name="Papp V."/>
            <person name="Albert L."/>
            <person name="Andreopoulos W."/>
            <person name="Angelini C."/>
            <person name="Antonin V."/>
            <person name="Barry K.W."/>
            <person name="Bougher N.L."/>
            <person name="Buchanan P."/>
            <person name="Buyck B."/>
            <person name="Bense V."/>
            <person name="Catcheside P."/>
            <person name="Chovatia M."/>
            <person name="Cooper J."/>
            <person name="Damon W."/>
            <person name="Desjardin D."/>
            <person name="Finy P."/>
            <person name="Geml J."/>
            <person name="Haridas S."/>
            <person name="Hughes K."/>
            <person name="Justo A."/>
            <person name="Karasinski D."/>
            <person name="Kautmanova I."/>
            <person name="Kiss B."/>
            <person name="Kocsube S."/>
            <person name="Kotiranta H."/>
            <person name="LaButti K.M."/>
            <person name="Lechner B.E."/>
            <person name="Liimatainen K."/>
            <person name="Lipzen A."/>
            <person name="Lukacs Z."/>
            <person name="Mihaltcheva S."/>
            <person name="Morgado L.N."/>
            <person name="Niskanen T."/>
            <person name="Noordeloos M.E."/>
            <person name="Ohm R.A."/>
            <person name="Ortiz-Santana B."/>
            <person name="Ovrebo C."/>
            <person name="Racz N."/>
            <person name="Riley R."/>
            <person name="Savchenko A."/>
            <person name="Shiryaev A."/>
            <person name="Soop K."/>
            <person name="Spirin V."/>
            <person name="Szebenyi C."/>
            <person name="Tomsovsky M."/>
            <person name="Tulloss R.E."/>
            <person name="Uehling J."/>
            <person name="Grigoriev I.V."/>
            <person name="Vagvolgyi C."/>
            <person name="Papp T."/>
            <person name="Martin F.M."/>
            <person name="Miettinen O."/>
            <person name="Hibbett D.S."/>
            <person name="Nagy L.G."/>
        </authorList>
    </citation>
    <scope>NUCLEOTIDE SEQUENCE [LARGE SCALE GENOMIC DNA]</scope>
    <source>
        <strain evidence="1 2">NL-1719</strain>
    </source>
</reference>
<dbReference type="Proteomes" id="UP000308600">
    <property type="component" value="Unassembled WGS sequence"/>
</dbReference>
<protein>
    <submittedName>
        <fullName evidence="1">Uncharacterized protein</fullName>
    </submittedName>
</protein>
<evidence type="ECO:0000313" key="1">
    <source>
        <dbReference type="EMBL" id="TFK76308.1"/>
    </source>
</evidence>
<keyword evidence="2" id="KW-1185">Reference proteome</keyword>
<organism evidence="1 2">
    <name type="scientific">Pluteus cervinus</name>
    <dbReference type="NCBI Taxonomy" id="181527"/>
    <lineage>
        <taxon>Eukaryota</taxon>
        <taxon>Fungi</taxon>
        <taxon>Dikarya</taxon>
        <taxon>Basidiomycota</taxon>
        <taxon>Agaricomycotina</taxon>
        <taxon>Agaricomycetes</taxon>
        <taxon>Agaricomycetidae</taxon>
        <taxon>Agaricales</taxon>
        <taxon>Pluteineae</taxon>
        <taxon>Pluteaceae</taxon>
        <taxon>Pluteus</taxon>
    </lineage>
</organism>
<gene>
    <name evidence="1" type="ORF">BDN72DRAFT_830863</name>
</gene>
<name>A0ACD3BE50_9AGAR</name>
<dbReference type="EMBL" id="ML208260">
    <property type="protein sequence ID" value="TFK76308.1"/>
    <property type="molecule type" value="Genomic_DNA"/>
</dbReference>
<sequence length="323" mass="34174">MSAPRPLQSFLGGLSLPVPIHALLVLNGSIFGVSGFIHRAIFGNKEALAGLAGMILGGIYVGLQERPNPLFVTTSIPQLLLSGFLVGLGSKLGDGCTSGHMLAGISRLSPRSIAATVFFFVGGSATAHIFHPNLPPTPPSNWELTNDSKQLLLSQFLPLGLTALFYSFKVSHSEHKHDTIVSPVLRLLTGLTTSFEFALALSLSNLTNPTRVISFLLLPIHKAFDPSLFWLACGAMPLAYVLYQYFRGDERPKFGGDWCVPTNKTIDTRLLSGALLFGLGWGVSGICPGPGLVNLGRVMVSGGPGLGKMLAWLAAVSIGGLLA</sequence>
<proteinExistence type="predicted"/>